<dbReference type="AlphaFoldDB" id="A0A9P6DQH7"/>
<proteinExistence type="predicted"/>
<sequence length="76" mass="8375">MPLSAFATCGRYHSQRMYQCLLNGTTFVTQVFYNYVIVPPIIRHCGCVSSVTSQLLTTTTTITTTTTTTPPPPLTE</sequence>
<protein>
    <submittedName>
        <fullName evidence="1">Uncharacterized protein</fullName>
    </submittedName>
</protein>
<name>A0A9P6DQH7_9AGAM</name>
<evidence type="ECO:0000313" key="2">
    <source>
        <dbReference type="Proteomes" id="UP000886523"/>
    </source>
</evidence>
<evidence type="ECO:0000313" key="1">
    <source>
        <dbReference type="EMBL" id="KAF9510037.1"/>
    </source>
</evidence>
<dbReference type="Proteomes" id="UP000886523">
    <property type="component" value="Unassembled WGS sequence"/>
</dbReference>
<organism evidence="1 2">
    <name type="scientific">Hydnum rufescens UP504</name>
    <dbReference type="NCBI Taxonomy" id="1448309"/>
    <lineage>
        <taxon>Eukaryota</taxon>
        <taxon>Fungi</taxon>
        <taxon>Dikarya</taxon>
        <taxon>Basidiomycota</taxon>
        <taxon>Agaricomycotina</taxon>
        <taxon>Agaricomycetes</taxon>
        <taxon>Cantharellales</taxon>
        <taxon>Hydnaceae</taxon>
        <taxon>Hydnum</taxon>
    </lineage>
</organism>
<dbReference type="EMBL" id="MU129024">
    <property type="protein sequence ID" value="KAF9510037.1"/>
    <property type="molecule type" value="Genomic_DNA"/>
</dbReference>
<reference evidence="1" key="1">
    <citation type="journal article" date="2020" name="Nat. Commun.">
        <title>Large-scale genome sequencing of mycorrhizal fungi provides insights into the early evolution of symbiotic traits.</title>
        <authorList>
            <person name="Miyauchi S."/>
            <person name="Kiss E."/>
            <person name="Kuo A."/>
            <person name="Drula E."/>
            <person name="Kohler A."/>
            <person name="Sanchez-Garcia M."/>
            <person name="Morin E."/>
            <person name="Andreopoulos B."/>
            <person name="Barry K.W."/>
            <person name="Bonito G."/>
            <person name="Buee M."/>
            <person name="Carver A."/>
            <person name="Chen C."/>
            <person name="Cichocki N."/>
            <person name="Clum A."/>
            <person name="Culley D."/>
            <person name="Crous P.W."/>
            <person name="Fauchery L."/>
            <person name="Girlanda M."/>
            <person name="Hayes R.D."/>
            <person name="Keri Z."/>
            <person name="LaButti K."/>
            <person name="Lipzen A."/>
            <person name="Lombard V."/>
            <person name="Magnuson J."/>
            <person name="Maillard F."/>
            <person name="Murat C."/>
            <person name="Nolan M."/>
            <person name="Ohm R.A."/>
            <person name="Pangilinan J."/>
            <person name="Pereira M.F."/>
            <person name="Perotto S."/>
            <person name="Peter M."/>
            <person name="Pfister S."/>
            <person name="Riley R."/>
            <person name="Sitrit Y."/>
            <person name="Stielow J.B."/>
            <person name="Szollosi G."/>
            <person name="Zifcakova L."/>
            <person name="Stursova M."/>
            <person name="Spatafora J.W."/>
            <person name="Tedersoo L."/>
            <person name="Vaario L.M."/>
            <person name="Yamada A."/>
            <person name="Yan M."/>
            <person name="Wang P."/>
            <person name="Xu J."/>
            <person name="Bruns T."/>
            <person name="Baldrian P."/>
            <person name="Vilgalys R."/>
            <person name="Dunand C."/>
            <person name="Henrissat B."/>
            <person name="Grigoriev I.V."/>
            <person name="Hibbett D."/>
            <person name="Nagy L.G."/>
            <person name="Martin F.M."/>
        </authorList>
    </citation>
    <scope>NUCLEOTIDE SEQUENCE</scope>
    <source>
        <strain evidence="1">UP504</strain>
    </source>
</reference>
<gene>
    <name evidence="1" type="ORF">BS47DRAFT_105886</name>
</gene>
<comment type="caution">
    <text evidence="1">The sequence shown here is derived from an EMBL/GenBank/DDBJ whole genome shotgun (WGS) entry which is preliminary data.</text>
</comment>
<keyword evidence="2" id="KW-1185">Reference proteome</keyword>
<accession>A0A9P6DQH7</accession>